<keyword evidence="1" id="KW-1133">Transmembrane helix</keyword>
<evidence type="ECO:0000313" key="4">
    <source>
        <dbReference type="Proteomes" id="UP000293291"/>
    </source>
</evidence>
<sequence>MVAAVTRATQTLLLAVTGAVLVRMAAGDSYLRYVNSWMRWPLIACGVFLIVLALADLWRDQGSQGDEHDAHVPRAAWLLFAPSLVFFLVAPPALGAHFAERAQNATVPIKDASEVSLPPLPEADPVPLTLDDVLFRAAYDDGATLADRRLELTGFVSRDKSGTWYVTQFGMNCCAADATVMRVAATGVEPPPDDQWVRVVATHVPGTGDGGVDSPEVTVEELELIEAPKNQYR</sequence>
<keyword evidence="1" id="KW-0812">Transmembrane</keyword>
<keyword evidence="1" id="KW-0472">Membrane</keyword>
<gene>
    <name evidence="3" type="ORF">EUA07_09950</name>
</gene>
<dbReference type="OrthoDB" id="359029at2"/>
<dbReference type="Pfam" id="PF21537">
    <property type="entry name" value="DUF1980_C"/>
    <property type="match status" value="1"/>
</dbReference>
<accession>A0A4Q2SD47</accession>
<evidence type="ECO:0000256" key="1">
    <source>
        <dbReference type="SAM" id="Phobius"/>
    </source>
</evidence>
<dbReference type="InterPro" id="IPR015402">
    <property type="entry name" value="DUF1980"/>
</dbReference>
<dbReference type="AlphaFoldDB" id="A0A4Q2SD47"/>
<feature type="transmembrane region" description="Helical" evidence="1">
    <location>
        <begin position="37"/>
        <end position="55"/>
    </location>
</feature>
<comment type="caution">
    <text evidence="3">The sequence shown here is derived from an EMBL/GenBank/DDBJ whole genome shotgun (WGS) entry which is preliminary data.</text>
</comment>
<name>A0A4Q2SD47_9ACTN</name>
<organism evidence="3 4">
    <name type="scientific">Nocardioides ganghwensis</name>
    <dbReference type="NCBI Taxonomy" id="252230"/>
    <lineage>
        <taxon>Bacteria</taxon>
        <taxon>Bacillati</taxon>
        <taxon>Actinomycetota</taxon>
        <taxon>Actinomycetes</taxon>
        <taxon>Propionibacteriales</taxon>
        <taxon>Nocardioidaceae</taxon>
        <taxon>Nocardioides</taxon>
    </lineage>
</organism>
<dbReference type="EMBL" id="SDWU01000009">
    <property type="protein sequence ID" value="RYC02373.1"/>
    <property type="molecule type" value="Genomic_DNA"/>
</dbReference>
<proteinExistence type="predicted"/>
<feature type="domain" description="DUF1980" evidence="2">
    <location>
        <begin position="143"/>
        <end position="232"/>
    </location>
</feature>
<protein>
    <submittedName>
        <fullName evidence="3">TIGR03943 family protein</fullName>
    </submittedName>
</protein>
<feature type="transmembrane region" description="Helical" evidence="1">
    <location>
        <begin position="75"/>
        <end position="94"/>
    </location>
</feature>
<dbReference type="InterPro" id="IPR048447">
    <property type="entry name" value="DUF1980_C"/>
</dbReference>
<reference evidence="3 4" key="1">
    <citation type="submission" date="2019-01" db="EMBL/GenBank/DDBJ databases">
        <title>Novel species of Nocardioides.</title>
        <authorList>
            <person name="Liu Q."/>
            <person name="Xin Y.-H."/>
        </authorList>
    </citation>
    <scope>NUCLEOTIDE SEQUENCE [LARGE SCALE GENOMIC DNA]</scope>
    <source>
        <strain evidence="3 4">CGMCC 4.6875</strain>
    </source>
</reference>
<evidence type="ECO:0000259" key="2">
    <source>
        <dbReference type="Pfam" id="PF21537"/>
    </source>
</evidence>
<dbReference type="Proteomes" id="UP000293291">
    <property type="component" value="Unassembled WGS sequence"/>
</dbReference>
<dbReference type="NCBIfam" id="TIGR03943">
    <property type="entry name" value="TIGR03943 family putative permease subunit"/>
    <property type="match status" value="1"/>
</dbReference>
<keyword evidence="4" id="KW-1185">Reference proteome</keyword>
<evidence type="ECO:0000313" key="3">
    <source>
        <dbReference type="EMBL" id="RYC02373.1"/>
    </source>
</evidence>